<dbReference type="Gene3D" id="2.70.98.30">
    <property type="entry name" value="Golgi alpha-mannosidase II, domain 4"/>
    <property type="match status" value="1"/>
</dbReference>
<evidence type="ECO:0000259" key="10">
    <source>
        <dbReference type="Pfam" id="PF03639"/>
    </source>
</evidence>
<dbReference type="GO" id="GO:0071555">
    <property type="term" value="P:cell wall organization"/>
    <property type="evidence" value="ECO:0007669"/>
    <property type="project" value="UniProtKB-KW"/>
</dbReference>
<name>A0A2P6MR04_9EUKA</name>
<keyword evidence="7" id="KW-0961">Cell wall biogenesis/degradation</keyword>
<evidence type="ECO:0000256" key="6">
    <source>
        <dbReference type="ARBA" id="ARBA00023295"/>
    </source>
</evidence>
<dbReference type="EC" id="3.2.1.39" evidence="3"/>
<dbReference type="AlphaFoldDB" id="A0A2P6MR04"/>
<evidence type="ECO:0000256" key="1">
    <source>
        <dbReference type="ARBA" id="ARBA00000382"/>
    </source>
</evidence>
<dbReference type="InterPro" id="IPR040451">
    <property type="entry name" value="GH81_N"/>
</dbReference>
<evidence type="ECO:0000256" key="5">
    <source>
        <dbReference type="ARBA" id="ARBA00023277"/>
    </source>
</evidence>
<dbReference type="Pfam" id="PF03639">
    <property type="entry name" value="Glyco_hydro_81"/>
    <property type="match status" value="1"/>
</dbReference>
<dbReference type="GO" id="GO:0000272">
    <property type="term" value="P:polysaccharide catabolic process"/>
    <property type="evidence" value="ECO:0007669"/>
    <property type="project" value="UniProtKB-KW"/>
</dbReference>
<comment type="catalytic activity">
    <reaction evidence="1">
        <text>Hydrolysis of (1-&gt;3)-beta-D-glucosidic linkages in (1-&gt;3)-beta-D-glucans.</text>
        <dbReference type="EC" id="3.2.1.39"/>
    </reaction>
</comment>
<feature type="domain" description="Glycosyl hydrolase family 81 N-terminal" evidence="10">
    <location>
        <begin position="199"/>
        <end position="377"/>
    </location>
</feature>
<accession>A0A2P6MR04</accession>
<dbReference type="OrthoDB" id="4473401at2759"/>
<dbReference type="PANTHER" id="PTHR31983">
    <property type="entry name" value="ENDO-1,3(4)-BETA-GLUCANASE 1"/>
    <property type="match status" value="1"/>
</dbReference>
<dbReference type="InterPro" id="IPR040720">
    <property type="entry name" value="GH81_C"/>
</dbReference>
<evidence type="ECO:0000256" key="9">
    <source>
        <dbReference type="SAM" id="Phobius"/>
    </source>
</evidence>
<evidence type="ECO:0000256" key="3">
    <source>
        <dbReference type="ARBA" id="ARBA00012780"/>
    </source>
</evidence>
<feature type="transmembrane region" description="Helical" evidence="9">
    <location>
        <begin position="833"/>
        <end position="856"/>
    </location>
</feature>
<keyword evidence="4 12" id="KW-0378">Hydrolase</keyword>
<reference evidence="12 13" key="1">
    <citation type="journal article" date="2018" name="Genome Biol. Evol.">
        <title>Multiple Roots of Fruiting Body Formation in Amoebozoa.</title>
        <authorList>
            <person name="Hillmann F."/>
            <person name="Forbes G."/>
            <person name="Novohradska S."/>
            <person name="Ferling I."/>
            <person name="Riege K."/>
            <person name="Groth M."/>
            <person name="Westermann M."/>
            <person name="Marz M."/>
            <person name="Spaller T."/>
            <person name="Winckler T."/>
            <person name="Schaap P."/>
            <person name="Glockner G."/>
        </authorList>
    </citation>
    <scope>NUCLEOTIDE SEQUENCE [LARGE SCALE GENOMIC DNA]</scope>
    <source>
        <strain evidence="12 13">Jena</strain>
    </source>
</reference>
<organism evidence="12 13">
    <name type="scientific">Planoprotostelium fungivorum</name>
    <dbReference type="NCBI Taxonomy" id="1890364"/>
    <lineage>
        <taxon>Eukaryota</taxon>
        <taxon>Amoebozoa</taxon>
        <taxon>Evosea</taxon>
        <taxon>Variosea</taxon>
        <taxon>Cavosteliida</taxon>
        <taxon>Cavosteliaceae</taxon>
        <taxon>Planoprotostelium</taxon>
    </lineage>
</organism>
<keyword evidence="6" id="KW-0326">Glycosidase</keyword>
<dbReference type="InterPro" id="IPR005200">
    <property type="entry name" value="Endo-beta-glucanase"/>
</dbReference>
<dbReference type="PROSITE" id="PS52008">
    <property type="entry name" value="GH81"/>
    <property type="match status" value="1"/>
</dbReference>
<evidence type="ECO:0000256" key="7">
    <source>
        <dbReference type="ARBA" id="ARBA00023316"/>
    </source>
</evidence>
<keyword evidence="8" id="KW-0624">Polysaccharide degradation</keyword>
<sequence length="881" mass="98721">MLRCCTLTSSAVRTFLIKQLLFIVRFSSVYLSEWVLWTRLAVMVADRYLTAADTPGGHSFPPMKRYLLHLSWIWGDTRHTLRQLLIYTVALSSVGDPVSTKEPSLPKVSVYSVHPDPYFSDVTASFPTNSWWTRTLAPSSPIAGPFPFQSILGDRGVSIGASTPVSSSQGLQWKPNFELNITLGTDVPISQPKAEYWDSLTLRMRWGTNNRYMRAVMVQGSPFFTIEYRGTTPNIDYSADWMKSSSNNRTTLTNRVTGDAWQIWNLPKTSNVDGVYRFARVSIKEQIQYLNSRVNTYPTAVRINYSIYNETASVTYNFTTVGNPRDLVVLSWPHHRDVMRSDIVVDGTITMATMRGDMKSVSGNIWTLIYPLPPVNMTQRVESSCEGPLGQMLHSEAVTCPSQTNLTDLRSWGMGVHRLARLVEMTSSMGMKNESDVILMKLKDSYAPWYDRNISGGIYPAYDVTWRGVVMATDPLSFFSSGPSIYNDHPSLYGYFLYGFSVMMKMDPTWAAPRKYLADEMVRDYANPSTTDHFYPVVRSYDFFHGNTWDNSFGAGGVNVERNFGESLHGYHAISVYGDSSGNRDLTNWGRLLVSMATNSLRYRLLYNSTQDPHSEPFPSSSLYNRSGLFPFVSRIDSGIYNDINIASSGLDLSTLVRPLTALSRWMIPIDWASQWWSHRGDYTSTMGGEMKNVMSILSMVEPITLRIDARDQIEGSQVQIILSEVIGCSAASISVSLSPLHTRNVLYVAQVILSEDNLTPSQAMQNLTRAIDLQRAGDDVFSVSAARHGFPSFAVDIMRDDETTSGTMESTSVKKSGTDSLMSEADGRTPKLVGAALGVIFIGGIVVVIIVYVIILRKRTRKWKGIDVHRTDPKYSKLFS</sequence>
<comment type="caution">
    <text evidence="12">The sequence shown here is derived from an EMBL/GenBank/DDBJ whole genome shotgun (WGS) entry which is preliminary data.</text>
</comment>
<protein>
    <recommendedName>
        <fullName evidence="3">glucan endo-1,3-beta-D-glucosidase</fullName>
        <ecNumber evidence="3">3.2.1.39</ecNumber>
    </recommendedName>
</protein>
<evidence type="ECO:0000313" key="13">
    <source>
        <dbReference type="Proteomes" id="UP000241769"/>
    </source>
</evidence>
<keyword evidence="9" id="KW-0472">Membrane</keyword>
<dbReference type="EMBL" id="MDYQ01000497">
    <property type="protein sequence ID" value="PRP74138.1"/>
    <property type="molecule type" value="Genomic_DNA"/>
</dbReference>
<keyword evidence="13" id="KW-1185">Reference proteome</keyword>
<proteinExistence type="inferred from homology"/>
<dbReference type="PANTHER" id="PTHR31983:SF0">
    <property type="entry name" value="GLUCAN ENDO-1,3-BETA-D-GLUCOSIDASE 2"/>
    <property type="match status" value="1"/>
</dbReference>
<keyword evidence="9" id="KW-0812">Transmembrane</keyword>
<evidence type="ECO:0000259" key="11">
    <source>
        <dbReference type="Pfam" id="PF17652"/>
    </source>
</evidence>
<dbReference type="GO" id="GO:0052861">
    <property type="term" value="F:endo-1,3(4)-beta-glucanase activity"/>
    <property type="evidence" value="ECO:0007669"/>
    <property type="project" value="InterPro"/>
</dbReference>
<keyword evidence="9" id="KW-1133">Transmembrane helix</keyword>
<dbReference type="InParanoid" id="A0A2P6MR04"/>
<evidence type="ECO:0000256" key="8">
    <source>
        <dbReference type="ARBA" id="ARBA00023326"/>
    </source>
</evidence>
<evidence type="ECO:0000313" key="12">
    <source>
        <dbReference type="EMBL" id="PRP74138.1"/>
    </source>
</evidence>
<feature type="domain" description="Glycosyl hydrolase family 81 C-terminal" evidence="11">
    <location>
        <begin position="401"/>
        <end position="677"/>
    </location>
</feature>
<comment type="similarity">
    <text evidence="2">Belongs to the glycosyl hydrolase 81 family.</text>
</comment>
<keyword evidence="5" id="KW-0119">Carbohydrate metabolism</keyword>
<dbReference type="Proteomes" id="UP000241769">
    <property type="component" value="Unassembled WGS sequence"/>
</dbReference>
<dbReference type="Pfam" id="PF17652">
    <property type="entry name" value="Glyco_hydro81C"/>
    <property type="match status" value="1"/>
</dbReference>
<dbReference type="GO" id="GO:0042973">
    <property type="term" value="F:glucan endo-1,3-beta-D-glucosidase activity"/>
    <property type="evidence" value="ECO:0007669"/>
    <property type="project" value="UniProtKB-EC"/>
</dbReference>
<gene>
    <name evidence="12" type="ORF">PROFUN_06463</name>
</gene>
<evidence type="ECO:0000256" key="2">
    <source>
        <dbReference type="ARBA" id="ARBA00010730"/>
    </source>
</evidence>
<evidence type="ECO:0000256" key="4">
    <source>
        <dbReference type="ARBA" id="ARBA00022801"/>
    </source>
</evidence>